<protein>
    <recommendedName>
        <fullName evidence="3">PNPLA domain-containing protein</fullName>
    </recommendedName>
</protein>
<keyword evidence="2" id="KW-0472">Membrane</keyword>
<dbReference type="PANTHER" id="PTHR46394:SF1">
    <property type="entry name" value="PNPLA DOMAIN-CONTAINING PROTEIN"/>
    <property type="match status" value="1"/>
</dbReference>
<feature type="domain" description="PNPLA" evidence="3">
    <location>
        <begin position="11"/>
        <end position="189"/>
    </location>
</feature>
<dbReference type="EMBL" id="MN739708">
    <property type="protein sequence ID" value="QHT22269.1"/>
    <property type="molecule type" value="Genomic_DNA"/>
</dbReference>
<name>A0A6C0E1W9_9ZZZZ</name>
<sequence length="277" mass="31262">MESRDKFPQTLVCSGAGVKGILYIGVYKALKELNIDTIKRVISVSVGSIFGLCFAAGIPIETIEKKVLDTNFRDLIKIDVGQILTNYGFDNGRRIITWVKSILEENGIKGNITFKELYDTTLVHFEVCAADIDTCQINVFDFISAPNLEVVKAIRMAITVPLLFTTQKYNGKIYIDGAVVDNFPIANCKDEKGVLGINISHDYTKKGDCSHLEGYIENVLKCFLKSNYDKKKTIWSGMDYIDINCDGVEDMFNFNVSEDAKRNMIDIGYKNTMRYFR</sequence>
<keyword evidence="2" id="KW-1133">Transmembrane helix</keyword>
<reference evidence="4" key="1">
    <citation type="journal article" date="2020" name="Nature">
        <title>Giant virus diversity and host interactions through global metagenomics.</title>
        <authorList>
            <person name="Schulz F."/>
            <person name="Roux S."/>
            <person name="Paez-Espino D."/>
            <person name="Jungbluth S."/>
            <person name="Walsh D.A."/>
            <person name="Denef V.J."/>
            <person name="McMahon K.D."/>
            <person name="Konstantinidis K.T."/>
            <person name="Eloe-Fadrosh E.A."/>
            <person name="Kyrpides N.C."/>
            <person name="Woyke T."/>
        </authorList>
    </citation>
    <scope>NUCLEOTIDE SEQUENCE</scope>
    <source>
        <strain evidence="4">GVMAG-M-3300023179-107</strain>
    </source>
</reference>
<dbReference type="Gene3D" id="3.40.1090.10">
    <property type="entry name" value="Cytosolic phospholipase A2 catalytic domain"/>
    <property type="match status" value="2"/>
</dbReference>
<keyword evidence="2" id="KW-0812">Transmembrane</keyword>
<dbReference type="InterPro" id="IPR052580">
    <property type="entry name" value="Lipid_Hydrolase"/>
</dbReference>
<feature type="transmembrane region" description="Helical" evidence="2">
    <location>
        <begin position="41"/>
        <end position="60"/>
    </location>
</feature>
<evidence type="ECO:0000259" key="3">
    <source>
        <dbReference type="PROSITE" id="PS51635"/>
    </source>
</evidence>
<dbReference type="AlphaFoldDB" id="A0A6C0E1W9"/>
<dbReference type="InterPro" id="IPR016035">
    <property type="entry name" value="Acyl_Trfase/lysoPLipase"/>
</dbReference>
<dbReference type="PANTHER" id="PTHR46394">
    <property type="entry name" value="ANNEXIN"/>
    <property type="match status" value="1"/>
</dbReference>
<dbReference type="PROSITE" id="PS51635">
    <property type="entry name" value="PNPLA"/>
    <property type="match status" value="1"/>
</dbReference>
<evidence type="ECO:0000313" key="4">
    <source>
        <dbReference type="EMBL" id="QHT22269.1"/>
    </source>
</evidence>
<dbReference type="Pfam" id="PF01734">
    <property type="entry name" value="Patatin"/>
    <property type="match status" value="1"/>
</dbReference>
<accession>A0A6C0E1W9</accession>
<dbReference type="SUPFAM" id="SSF52151">
    <property type="entry name" value="FabD/lysophospholipase-like"/>
    <property type="match status" value="1"/>
</dbReference>
<dbReference type="InterPro" id="IPR002641">
    <property type="entry name" value="PNPLA_dom"/>
</dbReference>
<dbReference type="GO" id="GO:0006629">
    <property type="term" value="P:lipid metabolic process"/>
    <property type="evidence" value="ECO:0007669"/>
    <property type="project" value="UniProtKB-KW"/>
</dbReference>
<proteinExistence type="predicted"/>
<evidence type="ECO:0000256" key="1">
    <source>
        <dbReference type="ARBA" id="ARBA00023098"/>
    </source>
</evidence>
<keyword evidence="1" id="KW-0443">Lipid metabolism</keyword>
<evidence type="ECO:0000256" key="2">
    <source>
        <dbReference type="SAM" id="Phobius"/>
    </source>
</evidence>
<organism evidence="4">
    <name type="scientific">viral metagenome</name>
    <dbReference type="NCBI Taxonomy" id="1070528"/>
    <lineage>
        <taxon>unclassified sequences</taxon>
        <taxon>metagenomes</taxon>
        <taxon>organismal metagenomes</taxon>
    </lineage>
</organism>